<dbReference type="Proteomes" id="UP000265663">
    <property type="component" value="Unassembled WGS sequence"/>
</dbReference>
<dbReference type="EMBL" id="KE747844">
    <property type="protein sequence ID" value="RMZ74223.1"/>
    <property type="molecule type" value="Genomic_DNA"/>
</dbReference>
<evidence type="ECO:0000313" key="2">
    <source>
        <dbReference type="Proteomes" id="UP000265663"/>
    </source>
</evidence>
<keyword evidence="2" id="KW-1185">Reference proteome</keyword>
<gene>
    <name evidence="1" type="ORF">GMOD_00003230</name>
</gene>
<sequence>MLVNSQPSPRSYESIYSSRRIHDIAQLEACDIPRIQRVGDLRAAFRSSAQYEPSLDWAPAVPDWVSSRTLSSLPLPPLSPAASHTITVEHNSPHRGYASAPSKPAKKVLTSSTEIFHARSHEEDVVLTEPARHPRPCSRESCSYVLRDIRLNAALTRVIHNEPLSQDVVWNDKLQPFELKHDEEEARHTAMLNSLPVDGRQAVIDGFREYYNDEWLEEFAASQEGQEVSSLSRRLSTLSRSSSSRVKSTLGGIVQRGGNIVQRGGDIVRKVRSRARSASTRFSID</sequence>
<accession>A0A3M7MI99</accession>
<dbReference type="OrthoDB" id="3693180at2759"/>
<reference evidence="1 2" key="1">
    <citation type="journal article" date="2014" name="PLoS ONE">
        <title>De novo Genome Assembly of the Fungal Plant Pathogen Pyrenophora semeniperda.</title>
        <authorList>
            <person name="Soliai M.M."/>
            <person name="Meyer S.E."/>
            <person name="Udall J.A."/>
            <person name="Elzinga D.E."/>
            <person name="Hermansen R.A."/>
            <person name="Bodily P.M."/>
            <person name="Hart A.A."/>
            <person name="Coleman C.E."/>
        </authorList>
    </citation>
    <scope>NUCLEOTIDE SEQUENCE [LARGE SCALE GENOMIC DNA]</scope>
    <source>
        <strain evidence="1 2">CCB06</strain>
        <tissue evidence="1">Mycelium</tissue>
    </source>
</reference>
<name>A0A3M7MI99_9PLEO</name>
<organism evidence="1 2">
    <name type="scientific">Pyrenophora seminiperda CCB06</name>
    <dbReference type="NCBI Taxonomy" id="1302712"/>
    <lineage>
        <taxon>Eukaryota</taxon>
        <taxon>Fungi</taxon>
        <taxon>Dikarya</taxon>
        <taxon>Ascomycota</taxon>
        <taxon>Pezizomycotina</taxon>
        <taxon>Dothideomycetes</taxon>
        <taxon>Pleosporomycetidae</taxon>
        <taxon>Pleosporales</taxon>
        <taxon>Pleosporineae</taxon>
        <taxon>Pleosporaceae</taxon>
        <taxon>Pyrenophora</taxon>
    </lineage>
</organism>
<proteinExistence type="predicted"/>
<protein>
    <submittedName>
        <fullName evidence="1">Uncharacterized protein</fullName>
    </submittedName>
</protein>
<dbReference type="AlphaFoldDB" id="A0A3M7MI99"/>
<evidence type="ECO:0000313" key="1">
    <source>
        <dbReference type="EMBL" id="RMZ74223.1"/>
    </source>
</evidence>